<dbReference type="InterPro" id="IPR000192">
    <property type="entry name" value="Aminotrans_V_dom"/>
</dbReference>
<dbReference type="InterPro" id="IPR015422">
    <property type="entry name" value="PyrdxlP-dep_Trfase_small"/>
</dbReference>
<dbReference type="EMBL" id="JBBXMP010000158">
    <property type="protein sequence ID" value="KAL0060867.1"/>
    <property type="molecule type" value="Genomic_DNA"/>
</dbReference>
<evidence type="ECO:0000313" key="9">
    <source>
        <dbReference type="Proteomes" id="UP001437256"/>
    </source>
</evidence>
<sequence length="460" mass="49571">MLLGTTVTVFQELRRRAILGSPLSRLSKNISLKMHSGKAAARLNLLVPSLDSTRTMNTQSQTTGFQQLPHKLLLIPGPIEVSDEVLFANAHPSMSHIAPEFIPVFGDCIRMTRKALLTAEGQPFLIAGSGTLGWDQVASNLVEAGENALVLHSGYFGDSFADCLGTYGANVDQIKAQIGGAVPLPDIEKALKSKKYKVLTVTHVDTSTGVVSDIKAVTALVRKVSPETLVIVDAVCSVASEEIRMDEWDLDVVLSASQKGLGVPPGLSVLVASTRAMKARNIFTLETRKSPVSSYYASWKKWLPIMKAYESGKPAYFATPPVNLVYAYHASLKAITEASPSLEERFELHREASKKFKKAAADLGLKQVPLGSDIAANGMTALYYPDGLGAPDLLPRLVKRGIVVAGGLHANIKDKYFRVGHMGLSAVDTSKGHVDTVIKALKESLEEARAERSAQANLQQ</sequence>
<evidence type="ECO:0000256" key="6">
    <source>
        <dbReference type="RuleBase" id="RU004504"/>
    </source>
</evidence>
<comment type="caution">
    <text evidence="8">The sequence shown here is derived from an EMBL/GenBank/DDBJ whole genome shotgun (WGS) entry which is preliminary data.</text>
</comment>
<dbReference type="SUPFAM" id="SSF53383">
    <property type="entry name" value="PLP-dependent transferases"/>
    <property type="match status" value="1"/>
</dbReference>
<keyword evidence="9" id="KW-1185">Reference proteome</keyword>
<keyword evidence="4" id="KW-0663">Pyridoxal phosphate</keyword>
<keyword evidence="3" id="KW-0808">Transferase</keyword>
<comment type="similarity">
    <text evidence="5">Belongs to the class-V pyridoxal-phosphate-dependent aminotransferase family.</text>
</comment>
<comment type="cofactor">
    <cofactor evidence="1 6">
        <name>pyridoxal 5'-phosphate</name>
        <dbReference type="ChEBI" id="CHEBI:597326"/>
    </cofactor>
</comment>
<evidence type="ECO:0000256" key="2">
    <source>
        <dbReference type="ARBA" id="ARBA00022576"/>
    </source>
</evidence>
<gene>
    <name evidence="8" type="ORF">AAF712_012331</name>
</gene>
<keyword evidence="2" id="KW-0032">Aminotransferase</keyword>
<evidence type="ECO:0000313" key="8">
    <source>
        <dbReference type="EMBL" id="KAL0060867.1"/>
    </source>
</evidence>
<evidence type="ECO:0000259" key="7">
    <source>
        <dbReference type="Pfam" id="PF00266"/>
    </source>
</evidence>
<dbReference type="PANTHER" id="PTHR21152:SF24">
    <property type="entry name" value="ALANINE--GLYOXYLATE AMINOTRANSFERASE 1"/>
    <property type="match status" value="1"/>
</dbReference>
<dbReference type="Gene3D" id="3.40.640.10">
    <property type="entry name" value="Type I PLP-dependent aspartate aminotransferase-like (Major domain)"/>
    <property type="match status" value="1"/>
</dbReference>
<protein>
    <recommendedName>
        <fullName evidence="7">Aminotransferase class V domain-containing protein</fullName>
    </recommendedName>
</protein>
<organism evidence="8 9">
    <name type="scientific">Marasmius tenuissimus</name>
    <dbReference type="NCBI Taxonomy" id="585030"/>
    <lineage>
        <taxon>Eukaryota</taxon>
        <taxon>Fungi</taxon>
        <taxon>Dikarya</taxon>
        <taxon>Basidiomycota</taxon>
        <taxon>Agaricomycotina</taxon>
        <taxon>Agaricomycetes</taxon>
        <taxon>Agaricomycetidae</taxon>
        <taxon>Agaricales</taxon>
        <taxon>Marasmiineae</taxon>
        <taxon>Marasmiaceae</taxon>
        <taxon>Marasmius</taxon>
    </lineage>
</organism>
<evidence type="ECO:0000256" key="3">
    <source>
        <dbReference type="ARBA" id="ARBA00022679"/>
    </source>
</evidence>
<accession>A0ABR2ZK80</accession>
<dbReference type="Pfam" id="PF00266">
    <property type="entry name" value="Aminotran_5"/>
    <property type="match status" value="1"/>
</dbReference>
<dbReference type="Gene3D" id="3.90.1150.10">
    <property type="entry name" value="Aspartate Aminotransferase, domain 1"/>
    <property type="match status" value="1"/>
</dbReference>
<reference evidence="8 9" key="1">
    <citation type="submission" date="2024-05" db="EMBL/GenBank/DDBJ databases">
        <title>A draft genome resource for the thread blight pathogen Marasmius tenuissimus strain MS-2.</title>
        <authorList>
            <person name="Yulfo-Soto G.E."/>
            <person name="Baruah I.K."/>
            <person name="Amoako-Attah I."/>
            <person name="Bukari Y."/>
            <person name="Meinhardt L.W."/>
            <person name="Bailey B.A."/>
            <person name="Cohen S.P."/>
        </authorList>
    </citation>
    <scope>NUCLEOTIDE SEQUENCE [LARGE SCALE GENOMIC DNA]</scope>
    <source>
        <strain evidence="8 9">MS-2</strain>
    </source>
</reference>
<dbReference type="Proteomes" id="UP001437256">
    <property type="component" value="Unassembled WGS sequence"/>
</dbReference>
<proteinExistence type="inferred from homology"/>
<evidence type="ECO:0000256" key="1">
    <source>
        <dbReference type="ARBA" id="ARBA00001933"/>
    </source>
</evidence>
<dbReference type="PROSITE" id="PS00595">
    <property type="entry name" value="AA_TRANSFER_CLASS_5"/>
    <property type="match status" value="1"/>
</dbReference>
<evidence type="ECO:0000256" key="5">
    <source>
        <dbReference type="RuleBase" id="RU004075"/>
    </source>
</evidence>
<dbReference type="InterPro" id="IPR020578">
    <property type="entry name" value="Aminotrans_V_PyrdxlP_BS"/>
</dbReference>
<feature type="domain" description="Aminotransferase class V" evidence="7">
    <location>
        <begin position="88"/>
        <end position="409"/>
    </location>
</feature>
<dbReference type="InterPro" id="IPR015421">
    <property type="entry name" value="PyrdxlP-dep_Trfase_major"/>
</dbReference>
<dbReference type="InterPro" id="IPR015424">
    <property type="entry name" value="PyrdxlP-dep_Trfase"/>
</dbReference>
<dbReference type="PANTHER" id="PTHR21152">
    <property type="entry name" value="AMINOTRANSFERASE CLASS V"/>
    <property type="match status" value="1"/>
</dbReference>
<evidence type="ECO:0000256" key="4">
    <source>
        <dbReference type="ARBA" id="ARBA00022898"/>
    </source>
</evidence>
<name>A0ABR2ZK80_9AGAR</name>